<dbReference type="EMBL" id="CP002198">
    <property type="protein sequence ID" value="ADN14128.1"/>
    <property type="molecule type" value="Genomic_DNA"/>
</dbReference>
<dbReference type="CDD" id="cd00082">
    <property type="entry name" value="HisKA"/>
    <property type="match status" value="1"/>
</dbReference>
<evidence type="ECO:0000256" key="3">
    <source>
        <dbReference type="ARBA" id="ARBA00022553"/>
    </source>
</evidence>
<dbReference type="InterPro" id="IPR036890">
    <property type="entry name" value="HATPase_C_sf"/>
</dbReference>
<evidence type="ECO:0000313" key="11">
    <source>
        <dbReference type="EMBL" id="ADN14128.1"/>
    </source>
</evidence>
<dbReference type="InterPro" id="IPR003661">
    <property type="entry name" value="HisK_dim/P_dom"/>
</dbReference>
<evidence type="ECO:0000256" key="8">
    <source>
        <dbReference type="SAM" id="Coils"/>
    </source>
</evidence>
<keyword evidence="5 11" id="KW-0418">Kinase</keyword>
<gene>
    <name evidence="11" type="ordered locus">Cyan7822_2148</name>
</gene>
<dbReference type="OrthoDB" id="9813151at2"/>
<accession>E0UDD7</accession>
<keyword evidence="4" id="KW-0808">Transferase</keyword>
<dbReference type="eggNOG" id="COG2204">
    <property type="taxonomic scope" value="Bacteria"/>
</dbReference>
<dbReference type="Pfam" id="PF00512">
    <property type="entry name" value="HisKA"/>
    <property type="match status" value="1"/>
</dbReference>
<dbReference type="PANTHER" id="PTHR43711">
    <property type="entry name" value="TWO-COMPONENT HISTIDINE KINASE"/>
    <property type="match status" value="1"/>
</dbReference>
<dbReference type="SMART" id="SM00448">
    <property type="entry name" value="REC"/>
    <property type="match status" value="1"/>
</dbReference>
<keyword evidence="12" id="KW-1185">Reference proteome</keyword>
<dbReference type="PROSITE" id="PS50110">
    <property type="entry name" value="RESPONSE_REGULATORY"/>
    <property type="match status" value="1"/>
</dbReference>
<dbReference type="Proteomes" id="UP000008206">
    <property type="component" value="Chromosome"/>
</dbReference>
<dbReference type="CDD" id="cd00075">
    <property type="entry name" value="HATPase"/>
    <property type="match status" value="1"/>
</dbReference>
<evidence type="ECO:0000259" key="9">
    <source>
        <dbReference type="PROSITE" id="PS50109"/>
    </source>
</evidence>
<dbReference type="Pfam" id="PF00072">
    <property type="entry name" value="Response_reg"/>
    <property type="match status" value="1"/>
</dbReference>
<dbReference type="HOGENOM" id="CLU_000445_114_72_3"/>
<dbReference type="InterPro" id="IPR050736">
    <property type="entry name" value="Sensor_HK_Regulatory"/>
</dbReference>
<dbReference type="InterPro" id="IPR003594">
    <property type="entry name" value="HATPase_dom"/>
</dbReference>
<evidence type="ECO:0000256" key="7">
    <source>
        <dbReference type="PROSITE-ProRule" id="PRU00169"/>
    </source>
</evidence>
<feature type="domain" description="Response regulatory" evidence="10">
    <location>
        <begin position="8"/>
        <end position="125"/>
    </location>
</feature>
<feature type="modified residue" description="4-aspartylphosphate" evidence="7">
    <location>
        <position position="60"/>
    </location>
</feature>
<evidence type="ECO:0000256" key="4">
    <source>
        <dbReference type="ARBA" id="ARBA00022679"/>
    </source>
</evidence>
<dbReference type="Pfam" id="PF02518">
    <property type="entry name" value="HATPase_c"/>
    <property type="match status" value="1"/>
</dbReference>
<dbReference type="InterPro" id="IPR005467">
    <property type="entry name" value="His_kinase_dom"/>
</dbReference>
<dbReference type="FunFam" id="3.30.565.10:FF:000006">
    <property type="entry name" value="Sensor histidine kinase WalK"/>
    <property type="match status" value="1"/>
</dbReference>
<dbReference type="GO" id="GO:0000155">
    <property type="term" value="F:phosphorelay sensor kinase activity"/>
    <property type="evidence" value="ECO:0007669"/>
    <property type="project" value="InterPro"/>
</dbReference>
<reference evidence="12" key="1">
    <citation type="journal article" date="2011" name="MBio">
        <title>Novel metabolic attributes of the genus Cyanothece, comprising a group of unicellular nitrogen-fixing Cyanobacteria.</title>
        <authorList>
            <person name="Bandyopadhyay A."/>
            <person name="Elvitigala T."/>
            <person name="Welsh E."/>
            <person name="Stockel J."/>
            <person name="Liberton M."/>
            <person name="Min H."/>
            <person name="Sherman L.A."/>
            <person name="Pakrasi H.B."/>
        </authorList>
    </citation>
    <scope>NUCLEOTIDE SEQUENCE [LARGE SCALE GENOMIC DNA]</scope>
    <source>
        <strain evidence="12">PCC 7822</strain>
    </source>
</reference>
<evidence type="ECO:0000256" key="1">
    <source>
        <dbReference type="ARBA" id="ARBA00000085"/>
    </source>
</evidence>
<dbReference type="InterPro" id="IPR036097">
    <property type="entry name" value="HisK_dim/P_sf"/>
</dbReference>
<feature type="domain" description="Histidine kinase" evidence="9">
    <location>
        <begin position="169"/>
        <end position="385"/>
    </location>
</feature>
<dbReference type="InterPro" id="IPR001789">
    <property type="entry name" value="Sig_transdc_resp-reg_receiver"/>
</dbReference>
<sequence length="398" mass="44910">MVLTSTVNVLLIEDNLAEARLLQEILKGSHLKQFNLCHVKRLREGLEKIRSEPFDIILLDLTLPDSQGLESLNPLVQIAPHVPIVVLTNTNDDHLALEAVRRGAQDYLVKRHVTLEILVRSLCYAIERKQVAQQLEQMNEKLQMRVEERTAELTKAKEINQLKTEFVSMLSHDFRNPLNTILLSAGLLEDCRDRLSQEQQLNYFQMIRSAIKDMDQLLTEVLIIGRADAGRLKFNPVPLNLKEFCANILQAFRLNISEAHQLIFKADGNFNDGLWDDNLLRHILNNLLGNALKYSPNGGIIRLDLIEGKGQVIFTVQDQGIGIPPEAIEGLFKPFFRATNVDNIAGTGLGLAIVQRCVETHGGYVEVKSQVGVGTTFMVTLPIIRDDFLDDERLLLQN</sequence>
<dbReference type="InterPro" id="IPR011006">
    <property type="entry name" value="CheY-like_superfamily"/>
</dbReference>
<dbReference type="SUPFAM" id="SSF55874">
    <property type="entry name" value="ATPase domain of HSP90 chaperone/DNA topoisomerase II/histidine kinase"/>
    <property type="match status" value="1"/>
</dbReference>
<protein>
    <recommendedName>
        <fullName evidence="2">histidine kinase</fullName>
        <ecNumber evidence="2">2.7.13.3</ecNumber>
    </recommendedName>
</protein>
<dbReference type="AlphaFoldDB" id="E0UDD7"/>
<evidence type="ECO:0000256" key="2">
    <source>
        <dbReference type="ARBA" id="ARBA00012438"/>
    </source>
</evidence>
<organism evidence="11 12">
    <name type="scientific">Gloeothece verrucosa (strain PCC 7822)</name>
    <name type="common">Cyanothece sp. (strain PCC 7822)</name>
    <dbReference type="NCBI Taxonomy" id="497965"/>
    <lineage>
        <taxon>Bacteria</taxon>
        <taxon>Bacillati</taxon>
        <taxon>Cyanobacteriota</taxon>
        <taxon>Cyanophyceae</taxon>
        <taxon>Oscillatoriophycideae</taxon>
        <taxon>Chroococcales</taxon>
        <taxon>Aphanothecaceae</taxon>
        <taxon>Gloeothece</taxon>
        <taxon>Gloeothece verrucosa</taxon>
    </lineage>
</organism>
<keyword evidence="8" id="KW-0175">Coiled coil</keyword>
<keyword evidence="3 7" id="KW-0597">Phosphoprotein</keyword>
<feature type="coiled-coil region" evidence="8">
    <location>
        <begin position="128"/>
        <end position="159"/>
    </location>
</feature>
<dbReference type="SUPFAM" id="SSF47384">
    <property type="entry name" value="Homodimeric domain of signal transducing histidine kinase"/>
    <property type="match status" value="1"/>
</dbReference>
<dbReference type="PROSITE" id="PS50109">
    <property type="entry name" value="HIS_KIN"/>
    <property type="match status" value="1"/>
</dbReference>
<dbReference type="InterPro" id="IPR004358">
    <property type="entry name" value="Sig_transdc_His_kin-like_C"/>
</dbReference>
<dbReference type="SUPFAM" id="SSF52172">
    <property type="entry name" value="CheY-like"/>
    <property type="match status" value="1"/>
</dbReference>
<dbReference type="STRING" id="497965.Cyan7822_2148"/>
<evidence type="ECO:0000313" key="12">
    <source>
        <dbReference type="Proteomes" id="UP000008206"/>
    </source>
</evidence>
<dbReference type="PANTHER" id="PTHR43711:SF26">
    <property type="entry name" value="SENSOR HISTIDINE KINASE RCSC"/>
    <property type="match status" value="1"/>
</dbReference>
<dbReference type="eggNOG" id="COG2205">
    <property type="taxonomic scope" value="Bacteria"/>
</dbReference>
<dbReference type="KEGG" id="cyj:Cyan7822_2148"/>
<dbReference type="RefSeq" id="WP_013322233.1">
    <property type="nucleotide sequence ID" value="NC_014501.1"/>
</dbReference>
<comment type="catalytic activity">
    <reaction evidence="1">
        <text>ATP + protein L-histidine = ADP + protein N-phospho-L-histidine.</text>
        <dbReference type="EC" id="2.7.13.3"/>
    </reaction>
</comment>
<dbReference type="Gene3D" id="3.40.50.2300">
    <property type="match status" value="1"/>
</dbReference>
<keyword evidence="6" id="KW-0902">Two-component regulatory system</keyword>
<dbReference type="SMART" id="SM00387">
    <property type="entry name" value="HATPase_c"/>
    <property type="match status" value="1"/>
</dbReference>
<name>E0UDD7_GLOV7</name>
<dbReference type="Gene3D" id="3.30.565.10">
    <property type="entry name" value="Histidine kinase-like ATPase, C-terminal domain"/>
    <property type="match status" value="1"/>
</dbReference>
<dbReference type="Gene3D" id="1.10.287.130">
    <property type="match status" value="1"/>
</dbReference>
<dbReference type="EC" id="2.7.13.3" evidence="2"/>
<evidence type="ECO:0000256" key="5">
    <source>
        <dbReference type="ARBA" id="ARBA00022777"/>
    </source>
</evidence>
<evidence type="ECO:0000256" key="6">
    <source>
        <dbReference type="ARBA" id="ARBA00023012"/>
    </source>
</evidence>
<evidence type="ECO:0000259" key="10">
    <source>
        <dbReference type="PROSITE" id="PS50110"/>
    </source>
</evidence>
<dbReference type="PRINTS" id="PR00344">
    <property type="entry name" value="BCTRLSENSOR"/>
</dbReference>
<proteinExistence type="predicted"/>
<dbReference type="SMART" id="SM00388">
    <property type="entry name" value="HisKA"/>
    <property type="match status" value="1"/>
</dbReference>